<evidence type="ECO:0000313" key="3">
    <source>
        <dbReference type="Proteomes" id="UP000034681"/>
    </source>
</evidence>
<proteinExistence type="predicted"/>
<gene>
    <name evidence="2" type="ORF">PROH_12385</name>
</gene>
<dbReference type="AlphaFoldDB" id="A0A0M2PWQ8"/>
<organism evidence="2 3">
    <name type="scientific">Prochlorothrix hollandica PCC 9006 = CALU 1027</name>
    <dbReference type="NCBI Taxonomy" id="317619"/>
    <lineage>
        <taxon>Bacteria</taxon>
        <taxon>Bacillati</taxon>
        <taxon>Cyanobacteriota</taxon>
        <taxon>Cyanophyceae</taxon>
        <taxon>Prochlorotrichales</taxon>
        <taxon>Prochlorotrichaceae</taxon>
        <taxon>Prochlorothrix</taxon>
    </lineage>
</organism>
<dbReference type="EMBL" id="AJTX02000004">
    <property type="protein sequence ID" value="KKJ00615.1"/>
    <property type="molecule type" value="Genomic_DNA"/>
</dbReference>
<dbReference type="STRING" id="317619.GCA_000332315_01267"/>
<accession>A0A0M2PWQ8</accession>
<dbReference type="RefSeq" id="WP_026099379.1">
    <property type="nucleotide sequence ID" value="NZ_KB235933.1"/>
</dbReference>
<protein>
    <recommendedName>
        <fullName evidence="1">DUF5615 domain-containing protein</fullName>
    </recommendedName>
</protein>
<name>A0A0M2PWQ8_PROHO</name>
<sequence length="114" mass="12957">MKLFAAIYTDEDISNLVATLLQSRGFDVLTTISARRMGYTDSEQLKFATTQSRCFLTHNRVDFEILHLRLMESQIHHSGIIIVPQKSPYEIAQRVGLLLDTLTADEIANQLLYA</sequence>
<evidence type="ECO:0000313" key="2">
    <source>
        <dbReference type="EMBL" id="KKJ00615.1"/>
    </source>
</evidence>
<comment type="caution">
    <text evidence="2">The sequence shown here is derived from an EMBL/GenBank/DDBJ whole genome shotgun (WGS) entry which is preliminary data.</text>
</comment>
<keyword evidence="3" id="KW-1185">Reference proteome</keyword>
<dbReference type="Proteomes" id="UP000034681">
    <property type="component" value="Unassembled WGS sequence"/>
</dbReference>
<dbReference type="OrthoDB" id="3216372at2"/>
<reference evidence="2" key="1">
    <citation type="submission" date="2012-04" db="EMBL/GenBank/DDBJ databases">
        <authorList>
            <person name="Borisov I.G."/>
            <person name="Ivanikova N.V."/>
            <person name="Pinevich A.V."/>
        </authorList>
    </citation>
    <scope>NUCLEOTIDE SEQUENCE</scope>
    <source>
        <strain evidence="2">CALU 1027</strain>
    </source>
</reference>
<feature type="domain" description="DUF5615" evidence="1">
    <location>
        <begin position="7"/>
        <end position="110"/>
    </location>
</feature>
<dbReference type="Pfam" id="PF18480">
    <property type="entry name" value="DUF5615"/>
    <property type="match status" value="1"/>
</dbReference>
<dbReference type="InterPro" id="IPR041049">
    <property type="entry name" value="DUF5615"/>
</dbReference>
<evidence type="ECO:0000259" key="1">
    <source>
        <dbReference type="Pfam" id="PF18480"/>
    </source>
</evidence>